<name>A0A815Z6D6_9BILA</name>
<sequence length="31" mass="3704">MRILLAYFKCPNIDSELLEDKHNDDETMSVY</sequence>
<organism evidence="1 4">
    <name type="scientific">Adineta steineri</name>
    <dbReference type="NCBI Taxonomy" id="433720"/>
    <lineage>
        <taxon>Eukaryota</taxon>
        <taxon>Metazoa</taxon>
        <taxon>Spiralia</taxon>
        <taxon>Gnathifera</taxon>
        <taxon>Rotifera</taxon>
        <taxon>Eurotatoria</taxon>
        <taxon>Bdelloidea</taxon>
        <taxon>Adinetida</taxon>
        <taxon>Adinetidae</taxon>
        <taxon>Adineta</taxon>
    </lineage>
</organism>
<gene>
    <name evidence="1" type="ORF">BJG266_LOCUS48456</name>
    <name evidence="2" type="ORF">QVE165_LOCUS65523</name>
</gene>
<dbReference type="EMBL" id="CAJNOI010006434">
    <property type="protein sequence ID" value="CAF1578364.1"/>
    <property type="molecule type" value="Genomic_DNA"/>
</dbReference>
<reference evidence="1" key="1">
    <citation type="submission" date="2021-02" db="EMBL/GenBank/DDBJ databases">
        <authorList>
            <person name="Nowell W R."/>
        </authorList>
    </citation>
    <scope>NUCLEOTIDE SEQUENCE</scope>
</reference>
<keyword evidence="3" id="KW-1185">Reference proteome</keyword>
<dbReference type="Proteomes" id="UP000663832">
    <property type="component" value="Unassembled WGS sequence"/>
</dbReference>
<proteinExistence type="predicted"/>
<evidence type="ECO:0000313" key="3">
    <source>
        <dbReference type="Proteomes" id="UP000663832"/>
    </source>
</evidence>
<dbReference type="AlphaFoldDB" id="A0A815Z6D6"/>
<evidence type="ECO:0000313" key="1">
    <source>
        <dbReference type="EMBL" id="CAF1578364.1"/>
    </source>
</evidence>
<evidence type="ECO:0000313" key="4">
    <source>
        <dbReference type="Proteomes" id="UP000663877"/>
    </source>
</evidence>
<accession>A0A815Z6D6</accession>
<dbReference type="EMBL" id="CAJNOM010006856">
    <property type="protein sequence ID" value="CAF1672552.1"/>
    <property type="molecule type" value="Genomic_DNA"/>
</dbReference>
<evidence type="ECO:0000313" key="2">
    <source>
        <dbReference type="EMBL" id="CAF1672552.1"/>
    </source>
</evidence>
<comment type="caution">
    <text evidence="1">The sequence shown here is derived from an EMBL/GenBank/DDBJ whole genome shotgun (WGS) entry which is preliminary data.</text>
</comment>
<protein>
    <submittedName>
        <fullName evidence="1">Uncharacterized protein</fullName>
    </submittedName>
</protein>
<feature type="non-terminal residue" evidence="1">
    <location>
        <position position="31"/>
    </location>
</feature>
<dbReference type="Proteomes" id="UP000663877">
    <property type="component" value="Unassembled WGS sequence"/>
</dbReference>